<dbReference type="Pfam" id="PF01312">
    <property type="entry name" value="Bac_export_2"/>
    <property type="match status" value="1"/>
</dbReference>
<dbReference type="OrthoDB" id="9807950at2"/>
<organism evidence="14 15">
    <name type="scientific">Thermodesulfitimonas autotrophica</name>
    <dbReference type="NCBI Taxonomy" id="1894989"/>
    <lineage>
        <taxon>Bacteria</taxon>
        <taxon>Bacillati</taxon>
        <taxon>Bacillota</taxon>
        <taxon>Clostridia</taxon>
        <taxon>Thermoanaerobacterales</taxon>
        <taxon>Thermoanaerobacteraceae</taxon>
        <taxon>Thermodesulfitimonas</taxon>
    </lineage>
</organism>
<name>A0A3N5BFW0_9THEO</name>
<evidence type="ECO:0000256" key="6">
    <source>
        <dbReference type="ARBA" id="ARBA00022692"/>
    </source>
</evidence>
<dbReference type="SUPFAM" id="SSF160544">
    <property type="entry name" value="EscU C-terminal domain-like"/>
    <property type="match status" value="1"/>
</dbReference>
<evidence type="ECO:0000256" key="3">
    <source>
        <dbReference type="ARBA" id="ARBA00021622"/>
    </source>
</evidence>
<keyword evidence="14" id="KW-0969">Cilium</keyword>
<dbReference type="RefSeq" id="WP_123931659.1">
    <property type="nucleotide sequence ID" value="NZ_RKRE01000003.1"/>
</dbReference>
<keyword evidence="9 12" id="KW-1133">Transmembrane helix</keyword>
<keyword evidence="7 12" id="KW-1005">Bacterial flagellum biogenesis</keyword>
<evidence type="ECO:0000313" key="15">
    <source>
        <dbReference type="Proteomes" id="UP000282654"/>
    </source>
</evidence>
<evidence type="ECO:0000256" key="11">
    <source>
        <dbReference type="ARBA" id="ARBA00023225"/>
    </source>
</evidence>
<dbReference type="AlphaFoldDB" id="A0A3N5BFW0"/>
<comment type="similarity">
    <text evidence="2 12">Belongs to the type III secretion exporter family.</text>
</comment>
<keyword evidence="8 12" id="KW-0653">Protein transport</keyword>
<evidence type="ECO:0000256" key="1">
    <source>
        <dbReference type="ARBA" id="ARBA00004651"/>
    </source>
</evidence>
<keyword evidence="5 12" id="KW-1003">Cell membrane</keyword>
<comment type="subcellular location">
    <subcellularLocation>
        <location evidence="1">Cell membrane</location>
        <topology evidence="1">Multi-pass membrane protein</topology>
    </subcellularLocation>
</comment>
<evidence type="ECO:0000256" key="5">
    <source>
        <dbReference type="ARBA" id="ARBA00022475"/>
    </source>
</evidence>
<evidence type="ECO:0000256" key="10">
    <source>
        <dbReference type="ARBA" id="ARBA00023136"/>
    </source>
</evidence>
<feature type="transmembrane region" description="Helical" evidence="12">
    <location>
        <begin position="190"/>
        <end position="212"/>
    </location>
</feature>
<feature type="transmembrane region" description="Helical" evidence="12">
    <location>
        <begin position="34"/>
        <end position="56"/>
    </location>
</feature>
<keyword evidence="6 12" id="KW-0812">Transmembrane</keyword>
<dbReference type="EMBL" id="RKRE01000003">
    <property type="protein sequence ID" value="RPF42931.1"/>
    <property type="molecule type" value="Genomic_DNA"/>
</dbReference>
<evidence type="ECO:0000256" key="8">
    <source>
        <dbReference type="ARBA" id="ARBA00022927"/>
    </source>
</evidence>
<evidence type="ECO:0000256" key="9">
    <source>
        <dbReference type="ARBA" id="ARBA00022989"/>
    </source>
</evidence>
<dbReference type="PANTHER" id="PTHR30531">
    <property type="entry name" value="FLAGELLAR BIOSYNTHETIC PROTEIN FLHB"/>
    <property type="match status" value="1"/>
</dbReference>
<accession>A0A3N5BFW0</accession>
<keyword evidence="15" id="KW-1185">Reference proteome</keyword>
<comment type="caution">
    <text evidence="14">The sequence shown here is derived from an EMBL/GenBank/DDBJ whole genome shotgun (WGS) entry which is preliminary data.</text>
</comment>
<keyword evidence="11 12" id="KW-1006">Bacterial flagellum protein export</keyword>
<feature type="region of interest" description="Disordered" evidence="13">
    <location>
        <begin position="1"/>
        <end position="22"/>
    </location>
</feature>
<keyword evidence="10 12" id="KW-0472">Membrane</keyword>
<reference evidence="14 15" key="1">
    <citation type="submission" date="2018-11" db="EMBL/GenBank/DDBJ databases">
        <title>Genomic Encyclopedia of Type Strains, Phase IV (KMG-IV): sequencing the most valuable type-strain genomes for metagenomic binning, comparative biology and taxonomic classification.</title>
        <authorList>
            <person name="Goeker M."/>
        </authorList>
    </citation>
    <scope>NUCLEOTIDE SEQUENCE [LARGE SCALE GENOMIC DNA]</scope>
    <source>
        <strain evidence="14 15">DSM 102936</strain>
    </source>
</reference>
<evidence type="ECO:0000256" key="4">
    <source>
        <dbReference type="ARBA" id="ARBA00022448"/>
    </source>
</evidence>
<dbReference type="GO" id="GO:0044780">
    <property type="term" value="P:bacterial-type flagellum assembly"/>
    <property type="evidence" value="ECO:0007669"/>
    <property type="project" value="InterPro"/>
</dbReference>
<evidence type="ECO:0000256" key="7">
    <source>
        <dbReference type="ARBA" id="ARBA00022795"/>
    </source>
</evidence>
<dbReference type="GO" id="GO:0005886">
    <property type="term" value="C:plasma membrane"/>
    <property type="evidence" value="ECO:0007669"/>
    <property type="project" value="UniProtKB-SubCell"/>
</dbReference>
<keyword evidence="4 12" id="KW-0813">Transport</keyword>
<feature type="transmembrane region" description="Helical" evidence="12">
    <location>
        <begin position="81"/>
        <end position="108"/>
    </location>
</feature>
<dbReference type="InterPro" id="IPR006135">
    <property type="entry name" value="T3SS_substrate_exporter"/>
</dbReference>
<evidence type="ECO:0000256" key="13">
    <source>
        <dbReference type="SAM" id="MobiDB-lite"/>
    </source>
</evidence>
<dbReference type="InterPro" id="IPR006136">
    <property type="entry name" value="FlhB"/>
</dbReference>
<feature type="transmembrane region" description="Helical" evidence="12">
    <location>
        <begin position="147"/>
        <end position="165"/>
    </location>
</feature>
<evidence type="ECO:0000313" key="14">
    <source>
        <dbReference type="EMBL" id="RPF42931.1"/>
    </source>
</evidence>
<dbReference type="NCBIfam" id="TIGR00328">
    <property type="entry name" value="flhB"/>
    <property type="match status" value="1"/>
</dbReference>
<evidence type="ECO:0000256" key="2">
    <source>
        <dbReference type="ARBA" id="ARBA00010690"/>
    </source>
</evidence>
<dbReference type="GO" id="GO:0009306">
    <property type="term" value="P:protein secretion"/>
    <property type="evidence" value="ECO:0007669"/>
    <property type="project" value="InterPro"/>
</dbReference>
<dbReference type="PRINTS" id="PR00950">
    <property type="entry name" value="TYPE3IMSPROT"/>
</dbReference>
<dbReference type="InterPro" id="IPR029025">
    <property type="entry name" value="T3SS_substrate_exporter_C"/>
</dbReference>
<protein>
    <recommendedName>
        <fullName evidence="3 12">Flagellar biosynthetic protein FlhB</fullName>
    </recommendedName>
</protein>
<evidence type="ECO:0000256" key="12">
    <source>
        <dbReference type="RuleBase" id="RU364091"/>
    </source>
</evidence>
<gene>
    <name evidence="12" type="primary">flhB</name>
    <name evidence="14" type="ORF">EDD75_2046</name>
</gene>
<proteinExistence type="inferred from homology"/>
<dbReference type="Gene3D" id="3.40.1690.10">
    <property type="entry name" value="secretion proteins EscU"/>
    <property type="match status" value="1"/>
</dbReference>
<dbReference type="Gene3D" id="6.10.250.2080">
    <property type="match status" value="1"/>
</dbReference>
<dbReference type="PANTHER" id="PTHR30531:SF12">
    <property type="entry name" value="FLAGELLAR BIOSYNTHETIC PROTEIN FLHB"/>
    <property type="match status" value="1"/>
</dbReference>
<comment type="function">
    <text evidence="12">Required for formation of the rod structure in the basal body of the flagellar apparatus. Together with FliI and FliH, may constitute the export apparatus of flagellin.</text>
</comment>
<keyword evidence="14" id="KW-0966">Cell projection</keyword>
<sequence length="356" mass="39832">MGFFGHGQEKTEPATPKRLQEARRRGQVARSPELSGAVVVLALVCLCYLMRDWFFYTVARFWVEYLANFGRWEVSPANATALLWSVGVFCLQLLAPVFLVALVLAVAVNLAQVGFVFSPQALVPRFERLSITAGLARLFSTRAAFEFLKALLKICAIGGLVAWLVRRDFETLLLLLCASPAKGFGVVVDFTFRLALVAGAAYVVLALLDYLYQRRSYQKEMMMTKAEVKEEYRQTEGDPLIKGWVRRKLRQVLLNRIRQEVPKATVVVTNPTHIAVALKYETGMNAPRVVAKGAGYLAARIRKFAAENGVPVVENPPVARFLYYKVEVGEEIPAALYQAVAEIIALVYRLKKRRAV</sequence>
<keyword evidence="14" id="KW-0282">Flagellum</keyword>
<dbReference type="Proteomes" id="UP000282654">
    <property type="component" value="Unassembled WGS sequence"/>
</dbReference>